<evidence type="ECO:0000259" key="4">
    <source>
        <dbReference type="PROSITE" id="PS01159"/>
    </source>
</evidence>
<dbReference type="Gene3D" id="3.30.1370.100">
    <property type="entry name" value="MutL, C-terminal domain, regulatory subdomain"/>
    <property type="match status" value="1"/>
</dbReference>
<keyword evidence="6" id="KW-1185">Reference proteome</keyword>
<dbReference type="GO" id="GO:0005524">
    <property type="term" value="F:ATP binding"/>
    <property type="evidence" value="ECO:0007669"/>
    <property type="project" value="InterPro"/>
</dbReference>
<dbReference type="InterPro" id="IPR013507">
    <property type="entry name" value="DNA_mismatch_S5_2-like"/>
</dbReference>
<dbReference type="SMART" id="SM00853">
    <property type="entry name" value="MutL_C"/>
    <property type="match status" value="1"/>
</dbReference>
<dbReference type="InterPro" id="IPR042120">
    <property type="entry name" value="MutL_C_dimsub"/>
</dbReference>
<dbReference type="GO" id="GO:0032300">
    <property type="term" value="C:mismatch repair complex"/>
    <property type="evidence" value="ECO:0007669"/>
    <property type="project" value="InterPro"/>
</dbReference>
<dbReference type="Gene3D" id="3.30.565.10">
    <property type="entry name" value="Histidine kinase-like ATPase, C-terminal domain"/>
    <property type="match status" value="1"/>
</dbReference>
<evidence type="ECO:0000313" key="5">
    <source>
        <dbReference type="EMBL" id="KAK7864112.1"/>
    </source>
</evidence>
<name>A0AAN9VK64_9ORTH</name>
<organism evidence="5 6">
    <name type="scientific">Gryllus longicercus</name>
    <dbReference type="NCBI Taxonomy" id="2509291"/>
    <lineage>
        <taxon>Eukaryota</taxon>
        <taxon>Metazoa</taxon>
        <taxon>Ecdysozoa</taxon>
        <taxon>Arthropoda</taxon>
        <taxon>Hexapoda</taxon>
        <taxon>Insecta</taxon>
        <taxon>Pterygota</taxon>
        <taxon>Neoptera</taxon>
        <taxon>Polyneoptera</taxon>
        <taxon>Orthoptera</taxon>
        <taxon>Ensifera</taxon>
        <taxon>Gryllidea</taxon>
        <taxon>Grylloidea</taxon>
        <taxon>Gryllidae</taxon>
        <taxon>Gryllinae</taxon>
        <taxon>Gryllus</taxon>
    </lineage>
</organism>
<dbReference type="SUPFAM" id="SSF54211">
    <property type="entry name" value="Ribosomal protein S5 domain 2-like"/>
    <property type="match status" value="1"/>
</dbReference>
<dbReference type="GO" id="GO:0006298">
    <property type="term" value="P:mismatch repair"/>
    <property type="evidence" value="ECO:0007669"/>
    <property type="project" value="InterPro"/>
</dbReference>
<dbReference type="Gene3D" id="3.30.230.10">
    <property type="match status" value="1"/>
</dbReference>
<reference evidence="5 6" key="1">
    <citation type="submission" date="2024-03" db="EMBL/GenBank/DDBJ databases">
        <title>The genome assembly and annotation of the cricket Gryllus longicercus Weissman &amp; Gray.</title>
        <authorList>
            <person name="Szrajer S."/>
            <person name="Gray D."/>
            <person name="Ylla G."/>
        </authorList>
    </citation>
    <scope>NUCLEOTIDE SEQUENCE [LARGE SCALE GENOMIC DNA]</scope>
    <source>
        <strain evidence="5">DAG 2021-001</strain>
        <tissue evidence="5">Whole body minus gut</tissue>
    </source>
</reference>
<dbReference type="InterPro" id="IPR038973">
    <property type="entry name" value="MutL/Mlh/Pms-like"/>
</dbReference>
<dbReference type="InterPro" id="IPR037198">
    <property type="entry name" value="MutL_C_sf"/>
</dbReference>
<dbReference type="SMART" id="SM01340">
    <property type="entry name" value="DNA_mis_repair"/>
    <property type="match status" value="1"/>
</dbReference>
<sequence>MKPVRRLPSEVCSLVRSGVVIPTPSQAAVELVLNSIDAGATSIAVRVDLRIFKIQVVDNGHGISSTDLEEIGKRSVTSKCYTLDEFYTNLMYHGYRGESLASLREMCGLLEIVTRPADSNTTYSKVFVHGEEEKVKISDLKRPTHGTTITITDFMFNMPVRRKRIKEAVELEAIRSCLECIALAHPEISLSIRNDVKGRIIMEKHKSSDLLNAFEHLFGHNLARMLAAVNFSTEKFKISGYIGKEPYRHNDLQFIFVNRQPIMKTKLHKLVSALLSKSSIVRTNGPWKNKPIPKDVPVERWLSFSSLEKQKKFAVFVINITCARKEYERCWDAKMPLVYFKDWEGIISCVSSAIQEFLKLENLIDDDDLEHGKSEDKTGNYISSVEEKPQSSHTSVSLENVSKVNHQKDIEVETWNIQGAIHGIYAKRPKESTTEFTTGVCVESDDQKMESINEINRQFRTPGTINSSQVCLQNELESIPPVVKFLKKYETPAASRLQITKGAYRLKQKEEEEKKRAVAKMLGTFKFPRKSKLISSKNCENVQNGKLTCTKYVKMTNEPNFLQQKIKEHKNIKELNTKVGGPVVSKSSGTLSLQTGKHSQLCSNSRHQNQVNACLLKKKSQICMDSESSADISNYFSFSPSSIGDTNANTTLCMSSDNFSFTSTEEVSSYENEDSNGIALCNDSERFPLQSPVDESNVHVNDSFHQSFMKSVNPCKNPSYCDKRDGNVFSNNENVFVFKHGSCGSSPSVKDTQEVNNDISCVNENAKNCANLVVSKTLVLSIPTPQSKIIPVQTATSSEMMDKFHCSNKCSLRHQAILADCNENHYSLCKPQSSFVNVCKSPCRIDDHISDSRFDELFASQEDNFSSVKENLRKQNMSMVIPSLVNNCVNKSQKSVECSHNVSDAKNMFMPSFEQENGTNEWTVHGVGEQVKTVKQTKVSNLKKDGNIRDVFETFEKHVRPGIIGSVSPYFSIKNNSVNYKEPVKYSFNLEGINKNNDTDDKFRQNNKREESDGLLSVLNVAGTEQHMEVFSDVDKTKEFSDKGLNVRPVINFLFSGSSSESNLKSCTKELEEASCVDISQTSSQTKGSESPSNGLTHCNELRENFSHAIDVPKRRRLLPSKSDVETNIEDRLFAALKKTEEVIKEDKSFHSCVTSKCENMNACNQADSVIPKEDQCQKETENSVDKIADKDWLQVRNLKGKLFYFHTPSGFTTYHVPSIAKDASIYSMSKRCQFLPKGMSPLLTIPTDFHSTFEQQSFPNVSADASRMIKSSSDNDDLKTVKWREKPDIFNNDISDVLSITEGPSDKKMLSSNTSIPDLSSVTSKMCTMVLKQKLDKRIFSNIQVVGQLDNKFIITLCSEDKNSNPHILGIFDQHAVHERVRLEALMKAYSSSEDEWSFTATDLDEPVFLNVSSKEFHIMSSFQNKFQKLGLHFCLIEDNIKIHKIPTCLHTRFLRERSSQWLKEILHILIQDVVLFLIKTGGQDIVVPEVFKEVINSEACKGAIKFGDPLSVVECESLLSDLSKCDLPFYCAHGRPSFMPLFDLREFEEERQKHIEGY</sequence>
<protein>
    <recommendedName>
        <fullName evidence="4">WW domain-containing protein</fullName>
    </recommendedName>
</protein>
<evidence type="ECO:0000256" key="1">
    <source>
        <dbReference type="ARBA" id="ARBA00006082"/>
    </source>
</evidence>
<dbReference type="InterPro" id="IPR042121">
    <property type="entry name" value="MutL_C_regsub"/>
</dbReference>
<accession>A0AAN9VK64</accession>
<dbReference type="Pfam" id="PF08676">
    <property type="entry name" value="MutL_C"/>
    <property type="match status" value="1"/>
</dbReference>
<dbReference type="EMBL" id="JAZDUA010000210">
    <property type="protein sequence ID" value="KAK7864112.1"/>
    <property type="molecule type" value="Genomic_DNA"/>
</dbReference>
<evidence type="ECO:0000313" key="6">
    <source>
        <dbReference type="Proteomes" id="UP001378592"/>
    </source>
</evidence>
<evidence type="ECO:0000256" key="3">
    <source>
        <dbReference type="SAM" id="MobiDB-lite"/>
    </source>
</evidence>
<dbReference type="GO" id="GO:0140664">
    <property type="term" value="F:ATP-dependent DNA damage sensor activity"/>
    <property type="evidence" value="ECO:0007669"/>
    <property type="project" value="InterPro"/>
</dbReference>
<dbReference type="PANTHER" id="PTHR10073">
    <property type="entry name" value="DNA MISMATCH REPAIR PROTEIN MLH, PMS, MUTL"/>
    <property type="match status" value="1"/>
</dbReference>
<keyword evidence="2" id="KW-0227">DNA damage</keyword>
<comment type="caution">
    <text evidence="5">The sequence shown here is derived from an EMBL/GenBank/DDBJ whole genome shotgun (WGS) entry which is preliminary data.</text>
</comment>
<dbReference type="PANTHER" id="PTHR10073:SF47">
    <property type="entry name" value="DNA MISMATCH REPAIR PROTEIN MLH3"/>
    <property type="match status" value="1"/>
</dbReference>
<dbReference type="SUPFAM" id="SSF118116">
    <property type="entry name" value="DNA mismatch repair protein MutL"/>
    <property type="match status" value="1"/>
</dbReference>
<gene>
    <name evidence="5" type="ORF">R5R35_007640</name>
</gene>
<dbReference type="PROSITE" id="PS01159">
    <property type="entry name" value="WW_DOMAIN_1"/>
    <property type="match status" value="1"/>
</dbReference>
<feature type="domain" description="WW" evidence="4">
    <location>
        <begin position="1193"/>
        <end position="1218"/>
    </location>
</feature>
<dbReference type="InterPro" id="IPR036890">
    <property type="entry name" value="HATPase_C_sf"/>
</dbReference>
<dbReference type="InterPro" id="IPR020568">
    <property type="entry name" value="Ribosomal_Su5_D2-typ_SF"/>
</dbReference>
<dbReference type="Proteomes" id="UP001378592">
    <property type="component" value="Unassembled WGS sequence"/>
</dbReference>
<comment type="similarity">
    <text evidence="1">Belongs to the DNA mismatch repair MutL/HexB family.</text>
</comment>
<dbReference type="GO" id="GO:0030983">
    <property type="term" value="F:mismatched DNA binding"/>
    <property type="evidence" value="ECO:0007669"/>
    <property type="project" value="InterPro"/>
</dbReference>
<dbReference type="Gene3D" id="3.30.1540.20">
    <property type="entry name" value="MutL, C-terminal domain, dimerisation subdomain"/>
    <property type="match status" value="1"/>
</dbReference>
<dbReference type="Pfam" id="PF13589">
    <property type="entry name" value="HATPase_c_3"/>
    <property type="match status" value="1"/>
</dbReference>
<evidence type="ECO:0000256" key="2">
    <source>
        <dbReference type="ARBA" id="ARBA00022763"/>
    </source>
</evidence>
<proteinExistence type="inferred from homology"/>
<dbReference type="InterPro" id="IPR014790">
    <property type="entry name" value="MutL_C"/>
</dbReference>
<dbReference type="InterPro" id="IPR014721">
    <property type="entry name" value="Ribsml_uS5_D2-typ_fold_subgr"/>
</dbReference>
<dbReference type="SUPFAM" id="SSF55874">
    <property type="entry name" value="ATPase domain of HSP90 chaperone/DNA topoisomerase II/histidine kinase"/>
    <property type="match status" value="1"/>
</dbReference>
<feature type="region of interest" description="Disordered" evidence="3">
    <location>
        <begin position="369"/>
        <end position="397"/>
    </location>
</feature>
<dbReference type="InterPro" id="IPR001202">
    <property type="entry name" value="WW_dom"/>
</dbReference>
<dbReference type="GO" id="GO:0016887">
    <property type="term" value="F:ATP hydrolysis activity"/>
    <property type="evidence" value="ECO:0007669"/>
    <property type="project" value="InterPro"/>
</dbReference>